<sequence>MYAIDDQVIDRARIGDDYLQPLLATAHRSRSQRPRCLCSASETGGVDMYVARVGGRYVLKRMPGTGPHHAPGCSSYAPPAELTGLAPLIGTAIREQPNTGLTRLTLGFPLTHHPSRTSVRNSDRTTDTDTGEHVDETKLTLRALLHLLWDDSGFVRWVPAMSGRRNWSTIRRHVYWAAETKRTKTSELSELLWLPEPFTVANKYEIAARRLAAFAPLVGPGTKQRLMLGLGEVKNLTPARFGRHKLIIKHAPDCPFIVEADTVAALWHTFGTELALRQALPDTKLLALLTFGITRAGVAVADRIALMSVSADWIPIESVFEHTLITGLIAHRRRFTKTLRYNQPPSTPLASLILTDTDPPTACYLTCATSSGPPQPADPDLPVTQWIWNTSVDAMPRIPPATHRTNTTRPHQASTTARNTQEAHNPSDDKEAPPWPIPPAAPTNGSTSTHCATTSASTTP</sequence>
<gene>
    <name evidence="2" type="ORF">HLB23_14355</name>
</gene>
<proteinExistence type="predicted"/>
<reference evidence="2 3" key="1">
    <citation type="submission" date="2020-05" db="EMBL/GenBank/DDBJ databases">
        <title>MicrobeNet Type strains.</title>
        <authorList>
            <person name="Nicholson A.C."/>
        </authorList>
    </citation>
    <scope>NUCLEOTIDE SEQUENCE [LARGE SCALE GENOMIC DNA]</scope>
    <source>
        <strain evidence="2 3">JCM 3224</strain>
    </source>
</reference>
<feature type="region of interest" description="Disordered" evidence="1">
    <location>
        <begin position="395"/>
        <end position="460"/>
    </location>
</feature>
<evidence type="ECO:0000313" key="2">
    <source>
        <dbReference type="EMBL" id="NNH71032.1"/>
    </source>
</evidence>
<feature type="region of interest" description="Disordered" evidence="1">
    <location>
        <begin position="112"/>
        <end position="131"/>
    </location>
</feature>
<feature type="compositionally biased region" description="Basic and acidic residues" evidence="1">
    <location>
        <begin position="121"/>
        <end position="131"/>
    </location>
</feature>
<dbReference type="RefSeq" id="WP_067523123.1">
    <property type="nucleotide sequence ID" value="NZ_JABELX010000004.1"/>
</dbReference>
<evidence type="ECO:0000256" key="1">
    <source>
        <dbReference type="SAM" id="MobiDB-lite"/>
    </source>
</evidence>
<feature type="compositionally biased region" description="Low complexity" evidence="1">
    <location>
        <begin position="446"/>
        <end position="460"/>
    </location>
</feature>
<protein>
    <submittedName>
        <fullName evidence="2">DUF1173 family protein</fullName>
    </submittedName>
</protein>
<dbReference type="Pfam" id="PF06666">
    <property type="entry name" value="DUF1173"/>
    <property type="match status" value="1"/>
</dbReference>
<organism evidence="2 3">
    <name type="scientific">Nocardia uniformis</name>
    <dbReference type="NCBI Taxonomy" id="53432"/>
    <lineage>
        <taxon>Bacteria</taxon>
        <taxon>Bacillati</taxon>
        <taxon>Actinomycetota</taxon>
        <taxon>Actinomycetes</taxon>
        <taxon>Mycobacteriales</taxon>
        <taxon>Nocardiaceae</taxon>
        <taxon>Nocardia</taxon>
    </lineage>
</organism>
<comment type="caution">
    <text evidence="2">The sequence shown here is derived from an EMBL/GenBank/DDBJ whole genome shotgun (WGS) entry which is preliminary data.</text>
</comment>
<feature type="compositionally biased region" description="Polar residues" evidence="1">
    <location>
        <begin position="403"/>
        <end position="424"/>
    </location>
</feature>
<keyword evidence="3" id="KW-1185">Reference proteome</keyword>
<dbReference type="InterPro" id="IPR009553">
    <property type="entry name" value="DUF1173"/>
</dbReference>
<evidence type="ECO:0000313" key="3">
    <source>
        <dbReference type="Proteomes" id="UP000586827"/>
    </source>
</evidence>
<accession>A0A849BWU7</accession>
<dbReference type="EMBL" id="JABELX010000004">
    <property type="protein sequence ID" value="NNH71032.1"/>
    <property type="molecule type" value="Genomic_DNA"/>
</dbReference>
<name>A0A849BWU7_9NOCA</name>
<dbReference type="AlphaFoldDB" id="A0A849BWU7"/>
<dbReference type="Proteomes" id="UP000586827">
    <property type="component" value="Unassembled WGS sequence"/>
</dbReference>